<protein>
    <submittedName>
        <fullName evidence="2">Cupin domain-containing protein</fullName>
    </submittedName>
</protein>
<gene>
    <name evidence="2" type="ORF">HCN58_12730</name>
</gene>
<dbReference type="Gene3D" id="2.60.120.10">
    <property type="entry name" value="Jelly Rolls"/>
    <property type="match status" value="1"/>
</dbReference>
<accession>A0A7Y4GR53</accession>
<dbReference type="InterPro" id="IPR014710">
    <property type="entry name" value="RmlC-like_jellyroll"/>
</dbReference>
<dbReference type="RefSeq" id="WP_171579724.1">
    <property type="nucleotide sequence ID" value="NZ_JAAVLX010000004.1"/>
</dbReference>
<dbReference type="Proteomes" id="UP000544122">
    <property type="component" value="Unassembled WGS sequence"/>
</dbReference>
<evidence type="ECO:0000313" key="3">
    <source>
        <dbReference type="Proteomes" id="UP000544122"/>
    </source>
</evidence>
<evidence type="ECO:0000313" key="2">
    <source>
        <dbReference type="EMBL" id="NOJ40449.1"/>
    </source>
</evidence>
<dbReference type="EMBL" id="JAAVLX010000004">
    <property type="protein sequence ID" value="NOJ40449.1"/>
    <property type="molecule type" value="Genomic_DNA"/>
</dbReference>
<feature type="domain" description="Cupin type-2" evidence="1">
    <location>
        <begin position="156"/>
        <end position="222"/>
    </location>
</feature>
<keyword evidence="3" id="KW-1185">Reference proteome</keyword>
<name>A0A7Y4GR53_9BRAD</name>
<reference evidence="2 3" key="1">
    <citation type="submission" date="2020-03" db="EMBL/GenBank/DDBJ databases">
        <title>Bradyrhizobium diversity isolated from nodules of Indigofera sp.</title>
        <authorList>
            <person name="Klepa M."/>
            <person name="Helene L."/>
            <person name="Hungria M."/>
        </authorList>
    </citation>
    <scope>NUCLEOTIDE SEQUENCE [LARGE SCALE GENOMIC DNA]</scope>
    <source>
        <strain evidence="2 3">WSM 1791</strain>
    </source>
</reference>
<dbReference type="Pfam" id="PF07883">
    <property type="entry name" value="Cupin_2"/>
    <property type="match status" value="1"/>
</dbReference>
<comment type="caution">
    <text evidence="2">The sequence shown here is derived from an EMBL/GenBank/DDBJ whole genome shotgun (WGS) entry which is preliminary data.</text>
</comment>
<organism evidence="2 3">
    <name type="scientific">Bradyrhizobium australiense</name>
    <dbReference type="NCBI Taxonomy" id="2721161"/>
    <lineage>
        <taxon>Bacteria</taxon>
        <taxon>Pseudomonadati</taxon>
        <taxon>Pseudomonadota</taxon>
        <taxon>Alphaproteobacteria</taxon>
        <taxon>Hyphomicrobiales</taxon>
        <taxon>Nitrobacteraceae</taxon>
        <taxon>Bradyrhizobium</taxon>
    </lineage>
</organism>
<dbReference type="SUPFAM" id="SSF51182">
    <property type="entry name" value="RmlC-like cupins"/>
    <property type="match status" value="2"/>
</dbReference>
<proteinExistence type="predicted"/>
<dbReference type="InterPro" id="IPR011051">
    <property type="entry name" value="RmlC_Cupin_sf"/>
</dbReference>
<sequence length="241" mass="24690">MLLGAVALPASGTAQTTPAPTAIIRTVVAATKLASVTDVPLYFKALSVTLQPDAMSAISAADGILYQMSGTTQVALDGGAKRLNAGEGLFVARGKIAVLRAGANGPSTFLHFLLAPAAELDRPAEAAPAAVTELYRSANPIPDLKPGGYDLNLTRVTFPAAMPSNPPHHRSGAALYFIISGTGANTVDGKTEAKGPGSLIYEPYALVHQWGNPGNEPLIFLAFNINPEGVAAVLPGAPAKN</sequence>
<dbReference type="InterPro" id="IPR013096">
    <property type="entry name" value="Cupin_2"/>
</dbReference>
<evidence type="ECO:0000259" key="1">
    <source>
        <dbReference type="Pfam" id="PF07883"/>
    </source>
</evidence>
<dbReference type="AlphaFoldDB" id="A0A7Y4GR53"/>